<proteinExistence type="predicted"/>
<dbReference type="EMBL" id="MUKB01000018">
    <property type="protein sequence ID" value="OPX18381.1"/>
    <property type="molecule type" value="Genomic_DNA"/>
</dbReference>
<organism evidence="1 2">
    <name type="scientific">candidate division WOR-3 bacterium 4484_100</name>
    <dbReference type="NCBI Taxonomy" id="1936077"/>
    <lineage>
        <taxon>Bacteria</taxon>
        <taxon>Bacteria division WOR-3</taxon>
    </lineage>
</organism>
<evidence type="ECO:0000313" key="2">
    <source>
        <dbReference type="Proteomes" id="UP000191663"/>
    </source>
</evidence>
<comment type="caution">
    <text evidence="1">The sequence shown here is derived from an EMBL/GenBank/DDBJ whole genome shotgun (WGS) entry which is preliminary data.</text>
</comment>
<reference evidence="2" key="1">
    <citation type="submission" date="2017-01" db="EMBL/GenBank/DDBJ databases">
        <title>Novel pathways for hydrocarbon cycling and metabolic interdependencies in hydrothermal sediment communities.</title>
        <authorList>
            <person name="Dombrowski N."/>
            <person name="Seitz K."/>
            <person name="Teske A."/>
            <person name="Baker B."/>
        </authorList>
    </citation>
    <scope>NUCLEOTIDE SEQUENCE [LARGE SCALE GENOMIC DNA]</scope>
</reference>
<dbReference type="Proteomes" id="UP000191663">
    <property type="component" value="Unassembled WGS sequence"/>
</dbReference>
<evidence type="ECO:0000313" key="1">
    <source>
        <dbReference type="EMBL" id="OPX18381.1"/>
    </source>
</evidence>
<dbReference type="AlphaFoldDB" id="A0A1V4QH90"/>
<accession>A0A1V4QH90</accession>
<sequence length="74" mass="8745">MILDYNIVIPNSFRNLNFFQPDKREKPEMLNQVQHDEKKQKIVILNIGASLKKSKQKVERNQYAALKNGFFSHL</sequence>
<gene>
    <name evidence="1" type="ORF">BXT86_01425</name>
</gene>
<protein>
    <submittedName>
        <fullName evidence="1">Uncharacterized protein</fullName>
    </submittedName>
</protein>
<name>A0A1V4QH90_UNCW3</name>